<evidence type="ECO:0000313" key="4">
    <source>
        <dbReference type="WBParaSite" id="EVEC_0001348301-mRNA-1"/>
    </source>
</evidence>
<dbReference type="Proteomes" id="UP000274131">
    <property type="component" value="Unassembled WGS sequence"/>
</dbReference>
<evidence type="ECO:0000313" key="2">
    <source>
        <dbReference type="EMBL" id="VDD97868.1"/>
    </source>
</evidence>
<organism evidence="4">
    <name type="scientific">Enterobius vermicularis</name>
    <name type="common">Human pinworm</name>
    <dbReference type="NCBI Taxonomy" id="51028"/>
    <lineage>
        <taxon>Eukaryota</taxon>
        <taxon>Metazoa</taxon>
        <taxon>Ecdysozoa</taxon>
        <taxon>Nematoda</taxon>
        <taxon>Chromadorea</taxon>
        <taxon>Rhabditida</taxon>
        <taxon>Spirurina</taxon>
        <taxon>Oxyuridomorpha</taxon>
        <taxon>Oxyuroidea</taxon>
        <taxon>Oxyuridae</taxon>
        <taxon>Enterobius</taxon>
    </lineage>
</organism>
<proteinExistence type="predicted"/>
<sequence length="181" mass="20402">MEIHRSCWYGVNKKNLQRTAVSLKILASINRKPEKYGRVIDGTAYCQNLKRVTDVTTAATDGAERDFSEIADELAEDERRKEEIVEGEEGEEDEDRGAKILEQTFFTSDSSSTYEAGNGKRCKFERKLNYRSSGGCCSNVNCDANDEKLALPSPAMLNQMLSEIKTLDLLLEHPLLLEEEL</sequence>
<feature type="region of interest" description="Disordered" evidence="1">
    <location>
        <begin position="78"/>
        <end position="97"/>
    </location>
</feature>
<reference evidence="4" key="1">
    <citation type="submission" date="2017-02" db="UniProtKB">
        <authorList>
            <consortium name="WormBaseParasite"/>
        </authorList>
    </citation>
    <scope>IDENTIFICATION</scope>
</reference>
<evidence type="ECO:0000313" key="3">
    <source>
        <dbReference type="Proteomes" id="UP000274131"/>
    </source>
</evidence>
<protein>
    <submittedName>
        <fullName evidence="4">BESS domain-containing protein</fullName>
    </submittedName>
</protein>
<dbReference type="AlphaFoldDB" id="A0A0N4VR23"/>
<accession>A0A0N4VR23</accession>
<gene>
    <name evidence="2" type="ORF">EVEC_LOCUS12619</name>
</gene>
<reference evidence="2 3" key="2">
    <citation type="submission" date="2018-10" db="EMBL/GenBank/DDBJ databases">
        <authorList>
            <consortium name="Pathogen Informatics"/>
        </authorList>
    </citation>
    <scope>NUCLEOTIDE SEQUENCE [LARGE SCALE GENOMIC DNA]</scope>
</reference>
<name>A0A0N4VR23_ENTVE</name>
<evidence type="ECO:0000256" key="1">
    <source>
        <dbReference type="SAM" id="MobiDB-lite"/>
    </source>
</evidence>
<keyword evidence="3" id="KW-1185">Reference proteome</keyword>
<feature type="compositionally biased region" description="Acidic residues" evidence="1">
    <location>
        <begin position="85"/>
        <end position="95"/>
    </location>
</feature>
<dbReference type="EMBL" id="UXUI01015518">
    <property type="protein sequence ID" value="VDD97868.1"/>
    <property type="molecule type" value="Genomic_DNA"/>
</dbReference>
<dbReference type="WBParaSite" id="EVEC_0001348301-mRNA-1">
    <property type="protein sequence ID" value="EVEC_0001348301-mRNA-1"/>
    <property type="gene ID" value="EVEC_0001348301"/>
</dbReference>